<evidence type="ECO:0000313" key="2">
    <source>
        <dbReference type="Proteomes" id="UP000886520"/>
    </source>
</evidence>
<keyword evidence="2" id="KW-1185">Reference proteome</keyword>
<dbReference type="Proteomes" id="UP000886520">
    <property type="component" value="Chromosome 14"/>
</dbReference>
<gene>
    <name evidence="1" type="ORF">GOP47_0014253</name>
</gene>
<sequence length="175" mass="19490">MSLQIPREAAVPRRVDAHRHIAYQNAASQRLKVQNLHSISKRWNSLAVEEGASIEGHSISKRCFLGTVEEVTPHSKRAVSQASQNAVLLAAVLQGGEILASQKASSKGTFFGQFSQHLKMHMCTTSQGVPVPYGISKLCYSMDAKEDWGILNVRQEFKNWHKQHTIYVLKVLLAI</sequence>
<reference evidence="1" key="1">
    <citation type="submission" date="2021-01" db="EMBL/GenBank/DDBJ databases">
        <title>Adiantum capillus-veneris genome.</title>
        <authorList>
            <person name="Fang Y."/>
            <person name="Liao Q."/>
        </authorList>
    </citation>
    <scope>NUCLEOTIDE SEQUENCE</scope>
    <source>
        <strain evidence="1">H3</strain>
        <tissue evidence="1">Leaf</tissue>
    </source>
</reference>
<dbReference type="EMBL" id="JABFUD020000014">
    <property type="protein sequence ID" value="KAI5069910.1"/>
    <property type="molecule type" value="Genomic_DNA"/>
</dbReference>
<protein>
    <submittedName>
        <fullName evidence="1">Uncharacterized protein</fullName>
    </submittedName>
</protein>
<organism evidence="1 2">
    <name type="scientific">Adiantum capillus-veneris</name>
    <name type="common">Maidenhair fern</name>
    <dbReference type="NCBI Taxonomy" id="13818"/>
    <lineage>
        <taxon>Eukaryota</taxon>
        <taxon>Viridiplantae</taxon>
        <taxon>Streptophyta</taxon>
        <taxon>Embryophyta</taxon>
        <taxon>Tracheophyta</taxon>
        <taxon>Polypodiopsida</taxon>
        <taxon>Polypodiidae</taxon>
        <taxon>Polypodiales</taxon>
        <taxon>Pteridineae</taxon>
        <taxon>Pteridaceae</taxon>
        <taxon>Vittarioideae</taxon>
        <taxon>Adiantum</taxon>
    </lineage>
</organism>
<proteinExistence type="predicted"/>
<dbReference type="AlphaFoldDB" id="A0A9D4ZDZ2"/>
<comment type="caution">
    <text evidence="1">The sequence shown here is derived from an EMBL/GenBank/DDBJ whole genome shotgun (WGS) entry which is preliminary data.</text>
</comment>
<accession>A0A9D4ZDZ2</accession>
<name>A0A9D4ZDZ2_ADICA</name>
<evidence type="ECO:0000313" key="1">
    <source>
        <dbReference type="EMBL" id="KAI5069910.1"/>
    </source>
</evidence>